<evidence type="ECO:0000259" key="3">
    <source>
        <dbReference type="PROSITE" id="PS50097"/>
    </source>
</evidence>
<dbReference type="PROSITE" id="PS50097">
    <property type="entry name" value="BTB"/>
    <property type="match status" value="1"/>
</dbReference>
<evidence type="ECO:0000256" key="2">
    <source>
        <dbReference type="SAM" id="MobiDB-lite"/>
    </source>
</evidence>
<sequence>MTRSARNTFNFSWGSQQSHILNGLKTLAVGEISNVFLTDVTLACEGHYIEAHRLVLSLCSSFFKDLFNQNERISDKANGIVILSHVSAVNLRYILQFMYQGSVQIPQEHVDGFLQTGSMLQVEGLMGATGVAVGLSDKSSRVGPSSSSSSKPPQKSKKLPTSFNPIKRRRTSGSGGGSNGDIGDDDVEANVKLEESSFPVVISNNEDDIAEHQSHAVEILDDLGDGCGGDSDFGGGGVSEDEGTTNFKPEPSTSKPESQKTVTPNRKGGSVSRRPKNDSSSSSSDDDNDDNDDDSSDGSSGSTVDYLDSPPKPKPALRLTYELTQTFQTLEEAKVYIKSAKRWTTRYVRTLSGNEKKHVYDCVFKRDCPARMYLVEWEKSVDLFTSVEEHSHKITGKKRYGLSDEIKARINDLYEKGVKLPHRLLLALEAEGFKGLKNTQIATYISNNLKRKNTS</sequence>
<dbReference type="PANTHER" id="PTHR23110">
    <property type="entry name" value="BTB DOMAIN TRANSCRIPTION FACTOR"/>
    <property type="match status" value="1"/>
</dbReference>
<keyword evidence="1" id="KW-0539">Nucleus</keyword>
<feature type="compositionally biased region" description="Low complexity" evidence="2">
    <location>
        <begin position="141"/>
        <end position="153"/>
    </location>
</feature>
<feature type="compositionally biased region" description="Acidic residues" evidence="2">
    <location>
        <begin position="284"/>
        <end position="296"/>
    </location>
</feature>
<keyword evidence="5" id="KW-1185">Reference proteome</keyword>
<organism evidence="4 5">
    <name type="scientific">Orchesella dallaii</name>
    <dbReference type="NCBI Taxonomy" id="48710"/>
    <lineage>
        <taxon>Eukaryota</taxon>
        <taxon>Metazoa</taxon>
        <taxon>Ecdysozoa</taxon>
        <taxon>Arthropoda</taxon>
        <taxon>Hexapoda</taxon>
        <taxon>Collembola</taxon>
        <taxon>Entomobryomorpha</taxon>
        <taxon>Entomobryoidea</taxon>
        <taxon>Orchesellidae</taxon>
        <taxon>Orchesellinae</taxon>
        <taxon>Orchesella</taxon>
    </lineage>
</organism>
<evidence type="ECO:0000313" key="5">
    <source>
        <dbReference type="Proteomes" id="UP001642540"/>
    </source>
</evidence>
<dbReference type="InterPro" id="IPR011333">
    <property type="entry name" value="SKP1/BTB/POZ_sf"/>
</dbReference>
<feature type="region of interest" description="Disordered" evidence="2">
    <location>
        <begin position="221"/>
        <end position="316"/>
    </location>
</feature>
<dbReference type="InterPro" id="IPR051095">
    <property type="entry name" value="Dros_DevTransReg"/>
</dbReference>
<dbReference type="Proteomes" id="UP001642540">
    <property type="component" value="Unassembled WGS sequence"/>
</dbReference>
<name>A0ABP1QM41_9HEXA</name>
<evidence type="ECO:0000313" key="4">
    <source>
        <dbReference type="EMBL" id="CAL8108149.1"/>
    </source>
</evidence>
<dbReference type="PANTHER" id="PTHR23110:SF99">
    <property type="entry name" value="BROAD-COMPLEX CORE PROTEIN ISOFORM 6"/>
    <property type="match status" value="1"/>
</dbReference>
<feature type="compositionally biased region" description="Polar residues" evidence="2">
    <location>
        <begin position="244"/>
        <end position="264"/>
    </location>
</feature>
<evidence type="ECO:0000256" key="1">
    <source>
        <dbReference type="ARBA" id="ARBA00023242"/>
    </source>
</evidence>
<dbReference type="Pfam" id="PF00651">
    <property type="entry name" value="BTB"/>
    <property type="match status" value="1"/>
</dbReference>
<feature type="region of interest" description="Disordered" evidence="2">
    <location>
        <begin position="136"/>
        <end position="186"/>
    </location>
</feature>
<protein>
    <recommendedName>
        <fullName evidence="3">BTB domain-containing protein</fullName>
    </recommendedName>
</protein>
<reference evidence="4 5" key="1">
    <citation type="submission" date="2024-08" db="EMBL/GenBank/DDBJ databases">
        <authorList>
            <person name="Cucini C."/>
            <person name="Frati F."/>
        </authorList>
    </citation>
    <scope>NUCLEOTIDE SEQUENCE [LARGE SCALE GENOMIC DNA]</scope>
</reference>
<dbReference type="EMBL" id="CAXLJM020000039">
    <property type="protein sequence ID" value="CAL8108149.1"/>
    <property type="molecule type" value="Genomic_DNA"/>
</dbReference>
<accession>A0ABP1QM41</accession>
<dbReference type="Gene3D" id="3.30.710.10">
    <property type="entry name" value="Potassium Channel Kv1.1, Chain A"/>
    <property type="match status" value="1"/>
</dbReference>
<feature type="compositionally biased region" description="Gly residues" evidence="2">
    <location>
        <begin position="225"/>
        <end position="238"/>
    </location>
</feature>
<gene>
    <name evidence="4" type="ORF">ODALV1_LOCUS12890</name>
</gene>
<dbReference type="SUPFAM" id="SSF54695">
    <property type="entry name" value="POZ domain"/>
    <property type="match status" value="1"/>
</dbReference>
<comment type="caution">
    <text evidence="4">The sequence shown here is derived from an EMBL/GenBank/DDBJ whole genome shotgun (WGS) entry which is preliminary data.</text>
</comment>
<feature type="domain" description="BTB" evidence="3">
    <location>
        <begin position="38"/>
        <end position="107"/>
    </location>
</feature>
<dbReference type="InterPro" id="IPR000210">
    <property type="entry name" value="BTB/POZ_dom"/>
</dbReference>
<dbReference type="SMART" id="SM00225">
    <property type="entry name" value="BTB"/>
    <property type="match status" value="1"/>
</dbReference>
<dbReference type="CDD" id="cd18315">
    <property type="entry name" value="BTB_POZ_BAB-like"/>
    <property type="match status" value="1"/>
</dbReference>
<proteinExistence type="predicted"/>